<name>A0A8S0WLY7_9GAMM</name>
<protein>
    <submittedName>
        <fullName evidence="1">Uncharacterized protein</fullName>
    </submittedName>
</protein>
<accession>A0A8S0WLY7</accession>
<proteinExistence type="predicted"/>
<sequence length="203" mass="23361">MKYPNQLRYYSCRAPLCSVKSLGAFYDTVWVRRSPYHHVAIVEYSTYKSIGNRPIIGNIILACHSGAGRPMLEIVTNANQYSAHIQECWGFDCLYSGCMDKETKKGVKCSNKSAIKLYSQPLKWIKWAETQKDKGKRLFIYYLGSTSQESKYLCELAKRKKLFNTTVFVQEYKAKGHCLVPTTHWQERLSQLGAPGYRMNNVC</sequence>
<dbReference type="EMBL" id="CADCXN010000002">
    <property type="protein sequence ID" value="CAA9889430.1"/>
    <property type="molecule type" value="Genomic_DNA"/>
</dbReference>
<dbReference type="Proteomes" id="UP000494216">
    <property type="component" value="Unassembled WGS sequence"/>
</dbReference>
<gene>
    <name evidence="1" type="ORF">METHB2_100071</name>
</gene>
<dbReference type="AlphaFoldDB" id="A0A8S0WLY7"/>
<comment type="caution">
    <text evidence="1">The sequence shown here is derived from an EMBL/GenBank/DDBJ whole genome shotgun (WGS) entry which is preliminary data.</text>
</comment>
<reference evidence="1 2" key="1">
    <citation type="submission" date="2020-02" db="EMBL/GenBank/DDBJ databases">
        <authorList>
            <person name="Hogendoorn C."/>
        </authorList>
    </citation>
    <scope>NUCLEOTIDE SEQUENCE [LARGE SCALE GENOMIC DNA]</scope>
    <source>
        <strain evidence="1">METHB21</strain>
    </source>
</reference>
<evidence type="ECO:0000313" key="1">
    <source>
        <dbReference type="EMBL" id="CAA9889430.1"/>
    </source>
</evidence>
<organism evidence="1 2">
    <name type="scientific">Candidatus Methylobacter favarea</name>
    <dbReference type="NCBI Taxonomy" id="2707345"/>
    <lineage>
        <taxon>Bacteria</taxon>
        <taxon>Pseudomonadati</taxon>
        <taxon>Pseudomonadota</taxon>
        <taxon>Gammaproteobacteria</taxon>
        <taxon>Methylococcales</taxon>
        <taxon>Methylococcaceae</taxon>
        <taxon>Methylobacter</taxon>
    </lineage>
</organism>
<keyword evidence="2" id="KW-1185">Reference proteome</keyword>
<evidence type="ECO:0000313" key="2">
    <source>
        <dbReference type="Proteomes" id="UP000494216"/>
    </source>
</evidence>